<dbReference type="EMBL" id="NHOQ01001816">
    <property type="protein sequence ID" value="PWA21997.1"/>
    <property type="molecule type" value="Genomic_DNA"/>
</dbReference>
<reference evidence="1 2" key="1">
    <citation type="journal article" date="2018" name="G3 (Bethesda)">
        <title>A High-Quality Reference Genome for the Invasive Mosquitofish Gambusia affinis Using a Chicago Library.</title>
        <authorList>
            <person name="Hoffberg S.L."/>
            <person name="Troendle N.J."/>
            <person name="Glenn T.C."/>
            <person name="Mahmud O."/>
            <person name="Louha S."/>
            <person name="Chalopin D."/>
            <person name="Bennetzen J.L."/>
            <person name="Mauricio R."/>
        </authorList>
    </citation>
    <scope>NUCLEOTIDE SEQUENCE [LARGE SCALE GENOMIC DNA]</scope>
    <source>
        <strain evidence="1">NE01/NJP1002.9</strain>
        <tissue evidence="1">Muscle</tissue>
    </source>
</reference>
<proteinExistence type="predicted"/>
<comment type="caution">
    <text evidence="1">The sequence shown here is derived from an EMBL/GenBank/DDBJ whole genome shotgun (WGS) entry which is preliminary data.</text>
</comment>
<name>A0A315VRN9_GAMAF</name>
<evidence type="ECO:0000313" key="1">
    <source>
        <dbReference type="EMBL" id="PWA21997.1"/>
    </source>
</evidence>
<evidence type="ECO:0000313" key="2">
    <source>
        <dbReference type="Proteomes" id="UP000250572"/>
    </source>
</evidence>
<keyword evidence="2" id="KW-1185">Reference proteome</keyword>
<gene>
    <name evidence="1" type="ORF">CCH79_00010281</name>
</gene>
<accession>A0A315VRN9</accession>
<protein>
    <submittedName>
        <fullName evidence="1">Uncharacterized protein</fullName>
    </submittedName>
</protein>
<organism evidence="1 2">
    <name type="scientific">Gambusia affinis</name>
    <name type="common">Western mosquitofish</name>
    <name type="synonym">Heterandria affinis</name>
    <dbReference type="NCBI Taxonomy" id="33528"/>
    <lineage>
        <taxon>Eukaryota</taxon>
        <taxon>Metazoa</taxon>
        <taxon>Chordata</taxon>
        <taxon>Craniata</taxon>
        <taxon>Vertebrata</taxon>
        <taxon>Euteleostomi</taxon>
        <taxon>Actinopterygii</taxon>
        <taxon>Neopterygii</taxon>
        <taxon>Teleostei</taxon>
        <taxon>Neoteleostei</taxon>
        <taxon>Acanthomorphata</taxon>
        <taxon>Ovalentaria</taxon>
        <taxon>Atherinomorphae</taxon>
        <taxon>Cyprinodontiformes</taxon>
        <taxon>Poeciliidae</taxon>
        <taxon>Poeciliinae</taxon>
        <taxon>Gambusia</taxon>
    </lineage>
</organism>
<sequence length="754" mass="83929">MAALIVPPVSIHWSTSKTLRPATEHHCVENSLTLLVPVMEERIVPGVKSEIPDEDISVHLTNMISTEMATVLEVPPEVCDQGMELNSLMEQEVSEKVTSIANGIKETSICESITEILGKYSDESGLSNGAGDESEFSLSTDTFEVNEVADGISKTIIDDLHYCKAEGTVAPIGPHCQCAPHFNLKKIVGDIKNLFVSKDKADFAGKEEIVRKPEFSRFASDQFTRMVSSLETSVMDSSETNVVKLKRGAGSPTKLMVPGALSDEERVKLLDHAETDRIPKLDFQSIKPQIERLCAESMENPQLYDKIRQFEIELTEKIYTDIMRSHYDTLPVPPKIPSDSVLSDEKISDISGQTVISPEVFCARIEDEVRRFLQNIFLWIKNEETNRISETDRVSNAISEINNLVEQIYDTSNQLPRAKTPEPCEEKEERRFTAAVPNELIQQRKSDLPLSRDIDFLQNLAELSLIDQFVASDIRNMSIVDAILKVQGPRTEAPEKKMKELEDGMACFVMRTVLSCSEENGGPLKSSDMKKILYYLSGEEIEDITDFAVSKDNENIKHFVQDLYSSLKSQFGSTEDLWKAATMHGGRPFKGAVISYLNSYIQSKPPKGPVRKMSNVRGVVHDACVTMGNVGKLEFLHACSQRVGLLSSLRGGAWKVTCGHVSLEKLRCGWGVRGFNPLLSSVQPYTGRLYLLAAHQKHNAPQSKEVNLAPLTPPHVVTARYESHHLSLALKVGGLRQPAPEEASQGSCLRYAWC</sequence>
<dbReference type="AlphaFoldDB" id="A0A315VRN9"/>
<dbReference type="Proteomes" id="UP000250572">
    <property type="component" value="Unassembled WGS sequence"/>
</dbReference>